<accession>A0A0G0N607</accession>
<dbReference type="STRING" id="1618550.UT39_C0005G0044"/>
<proteinExistence type="predicted"/>
<keyword evidence="1" id="KW-1133">Transmembrane helix</keyword>
<sequence>MELRDLNPANKLPFIKSSNKKIIILLSVVAVLFGVGLYANLYGASKRNSTVQQSETTQAVTPVVTGSMGSTITEDGKKEAPTVLNGFLNLLKQGQIDEANQFVSSYSSIEYFTDLKNNLYNPSQQVLLSTLETKYSESGKFAFVTLEIATVEKKTYYKFVLMKENSGWKAMSAWLL</sequence>
<organism evidence="2 3">
    <name type="scientific">Candidatus Woesebacteria bacterium GW2011_GWA1_39_21</name>
    <dbReference type="NCBI Taxonomy" id="1618550"/>
    <lineage>
        <taxon>Bacteria</taxon>
        <taxon>Candidatus Woeseibacteriota</taxon>
    </lineage>
</organism>
<evidence type="ECO:0000256" key="1">
    <source>
        <dbReference type="SAM" id="Phobius"/>
    </source>
</evidence>
<dbReference type="Proteomes" id="UP000034246">
    <property type="component" value="Unassembled WGS sequence"/>
</dbReference>
<feature type="transmembrane region" description="Helical" evidence="1">
    <location>
        <begin position="21"/>
        <end position="43"/>
    </location>
</feature>
<gene>
    <name evidence="2" type="ORF">UT39_C0005G0044</name>
</gene>
<comment type="caution">
    <text evidence="2">The sequence shown here is derived from an EMBL/GenBank/DDBJ whole genome shotgun (WGS) entry which is preliminary data.</text>
</comment>
<keyword evidence="1" id="KW-0472">Membrane</keyword>
<name>A0A0G0N607_9BACT</name>
<dbReference type="EMBL" id="LBWP01000005">
    <property type="protein sequence ID" value="KKR11609.1"/>
    <property type="molecule type" value="Genomic_DNA"/>
</dbReference>
<evidence type="ECO:0000313" key="2">
    <source>
        <dbReference type="EMBL" id="KKR11609.1"/>
    </source>
</evidence>
<keyword evidence="1" id="KW-0812">Transmembrane</keyword>
<dbReference type="AlphaFoldDB" id="A0A0G0N607"/>
<evidence type="ECO:0000313" key="3">
    <source>
        <dbReference type="Proteomes" id="UP000034246"/>
    </source>
</evidence>
<reference evidence="2 3" key="1">
    <citation type="journal article" date="2015" name="Nature">
        <title>rRNA introns, odd ribosomes, and small enigmatic genomes across a large radiation of phyla.</title>
        <authorList>
            <person name="Brown C.T."/>
            <person name="Hug L.A."/>
            <person name="Thomas B.C."/>
            <person name="Sharon I."/>
            <person name="Castelle C.J."/>
            <person name="Singh A."/>
            <person name="Wilkins M.J."/>
            <person name="Williams K.H."/>
            <person name="Banfield J.F."/>
        </authorList>
    </citation>
    <scope>NUCLEOTIDE SEQUENCE [LARGE SCALE GENOMIC DNA]</scope>
</reference>
<protein>
    <submittedName>
        <fullName evidence="2">Uncharacterized protein</fullName>
    </submittedName>
</protein>